<keyword evidence="1" id="KW-1133">Transmembrane helix</keyword>
<name>A0A8J3ALX4_9BURK</name>
<reference evidence="3" key="1">
    <citation type="journal article" date="2019" name="Int. J. Syst. Evol. Microbiol.">
        <title>The Global Catalogue of Microorganisms (GCM) 10K type strain sequencing project: providing services to taxonomists for standard genome sequencing and annotation.</title>
        <authorList>
            <consortium name="The Broad Institute Genomics Platform"/>
            <consortium name="The Broad Institute Genome Sequencing Center for Infectious Disease"/>
            <person name="Wu L."/>
            <person name="Ma J."/>
        </authorList>
    </citation>
    <scope>NUCLEOTIDE SEQUENCE [LARGE SCALE GENOMIC DNA]</scope>
    <source>
        <strain evidence="3">CCM 2767</strain>
    </source>
</reference>
<keyword evidence="3" id="KW-1185">Reference proteome</keyword>
<dbReference type="Pfam" id="PF12279">
    <property type="entry name" value="DUF3619"/>
    <property type="match status" value="1"/>
</dbReference>
<evidence type="ECO:0000313" key="3">
    <source>
        <dbReference type="Proteomes" id="UP000642180"/>
    </source>
</evidence>
<evidence type="ECO:0008006" key="4">
    <source>
        <dbReference type="Google" id="ProtNLM"/>
    </source>
</evidence>
<dbReference type="Proteomes" id="UP000642180">
    <property type="component" value="Unassembled WGS sequence"/>
</dbReference>
<dbReference type="AlphaFoldDB" id="A0A8J3ALX4"/>
<keyword evidence="1" id="KW-0472">Membrane</keyword>
<accession>A0A8J3ALX4</accession>
<dbReference type="InterPro" id="IPR022064">
    <property type="entry name" value="DUF3619"/>
</dbReference>
<comment type="caution">
    <text evidence="2">The sequence shown here is derived from an EMBL/GenBank/DDBJ whole genome shotgun (WGS) entry which is preliminary data.</text>
</comment>
<evidence type="ECO:0000256" key="1">
    <source>
        <dbReference type="SAM" id="Phobius"/>
    </source>
</evidence>
<dbReference type="RefSeq" id="WP_188379451.1">
    <property type="nucleotide sequence ID" value="NZ_BMDI01000001.1"/>
</dbReference>
<dbReference type="EMBL" id="BMDI01000001">
    <property type="protein sequence ID" value="GGI16118.1"/>
    <property type="molecule type" value="Genomic_DNA"/>
</dbReference>
<proteinExistence type="predicted"/>
<protein>
    <recommendedName>
        <fullName evidence="4">DUF3619 family protein</fullName>
    </recommendedName>
</protein>
<gene>
    <name evidence="2" type="ORF">GCM10008066_02360</name>
</gene>
<evidence type="ECO:0000313" key="2">
    <source>
        <dbReference type="EMBL" id="GGI16118.1"/>
    </source>
</evidence>
<keyword evidence="1" id="KW-0812">Transmembrane</keyword>
<sequence length="139" mass="15431">MNTTKELNTAYRLRHALDERTHELPENVRERLSSARKIALSHKKSSVEAPVAVLQPAMAGRTSAFRQQGEGHGFAWLGRMSVLVPLAALVFGIVGIYQYEQHQQMLELAAIDAEVLTDDLPLSAYLDHGFDAFVTKGQD</sequence>
<organism evidence="2 3">
    <name type="scientific">Oxalicibacterium faecigallinarum</name>
    <dbReference type="NCBI Taxonomy" id="573741"/>
    <lineage>
        <taxon>Bacteria</taxon>
        <taxon>Pseudomonadati</taxon>
        <taxon>Pseudomonadota</taxon>
        <taxon>Betaproteobacteria</taxon>
        <taxon>Burkholderiales</taxon>
        <taxon>Oxalobacteraceae</taxon>
        <taxon>Oxalicibacterium</taxon>
    </lineage>
</organism>
<feature type="transmembrane region" description="Helical" evidence="1">
    <location>
        <begin position="76"/>
        <end position="97"/>
    </location>
</feature>